<keyword evidence="2" id="KW-1185">Reference proteome</keyword>
<proteinExistence type="predicted"/>
<dbReference type="EMBL" id="CP136337">
    <property type="protein sequence ID" value="WOB11277.1"/>
    <property type="molecule type" value="Genomic_DNA"/>
</dbReference>
<evidence type="ECO:0000313" key="2">
    <source>
        <dbReference type="Proteomes" id="UP001303946"/>
    </source>
</evidence>
<keyword evidence="1" id="KW-0614">Plasmid</keyword>
<reference evidence="1 2" key="1">
    <citation type="submission" date="2023-10" db="EMBL/GenBank/DDBJ databases">
        <title>Bacteria for the degradation of biodegradable plastic PBAT(Polybutylene adipate terephthalate).</title>
        <authorList>
            <person name="Weon H.-Y."/>
            <person name="Yeon J."/>
        </authorList>
    </citation>
    <scope>NUCLEOTIDE SEQUENCE [LARGE SCALE GENOMIC DNA]</scope>
    <source>
        <strain evidence="1 2">SBD 7-3</strain>
        <plasmid evidence="1 2">unnamed1</plasmid>
    </source>
</reference>
<name>A0ABZ0D7N1_9BURK</name>
<dbReference type="RefSeq" id="WP_316704496.1">
    <property type="nucleotide sequence ID" value="NZ_CP136337.1"/>
</dbReference>
<dbReference type="Proteomes" id="UP001303946">
    <property type="component" value="Plasmid unnamed1"/>
</dbReference>
<evidence type="ECO:0000313" key="1">
    <source>
        <dbReference type="EMBL" id="WOB11277.1"/>
    </source>
</evidence>
<accession>A0ABZ0D7N1</accession>
<organism evidence="1 2">
    <name type="scientific">Piscinibacter gummiphilus</name>
    <dbReference type="NCBI Taxonomy" id="946333"/>
    <lineage>
        <taxon>Bacteria</taxon>
        <taxon>Pseudomonadati</taxon>
        <taxon>Pseudomonadota</taxon>
        <taxon>Betaproteobacteria</taxon>
        <taxon>Burkholderiales</taxon>
        <taxon>Sphaerotilaceae</taxon>
        <taxon>Piscinibacter</taxon>
    </lineage>
</organism>
<geneLocation type="plasmid" evidence="1 2">
    <name>unnamed1</name>
</geneLocation>
<protein>
    <recommendedName>
        <fullName evidence="3">HTH domain-containing protein</fullName>
    </recommendedName>
</protein>
<gene>
    <name evidence="1" type="ORF">RXV79_26970</name>
</gene>
<evidence type="ECO:0008006" key="3">
    <source>
        <dbReference type="Google" id="ProtNLM"/>
    </source>
</evidence>
<sequence>MRPVETVFPVSTVLLTSQAARCYLIERALRRNGCLAFDKLRDLVGVSPATLKRDIQYMRRTLEAPLQYDACLNGYRLVDDLGRTAEQGG</sequence>